<dbReference type="EMBL" id="JBHSGU010000002">
    <property type="protein sequence ID" value="MFC4699044.1"/>
    <property type="molecule type" value="Genomic_DNA"/>
</dbReference>
<keyword evidence="2" id="KW-0732">Signal</keyword>
<comment type="similarity">
    <text evidence="1">Belongs to the transglycosylase Slt family.</text>
</comment>
<dbReference type="Proteomes" id="UP001595897">
    <property type="component" value="Unassembled WGS sequence"/>
</dbReference>
<organism evidence="4 5">
    <name type="scientific">Glaciecola siphonariae</name>
    <dbReference type="NCBI Taxonomy" id="521012"/>
    <lineage>
        <taxon>Bacteria</taxon>
        <taxon>Pseudomonadati</taxon>
        <taxon>Pseudomonadota</taxon>
        <taxon>Gammaproteobacteria</taxon>
        <taxon>Alteromonadales</taxon>
        <taxon>Alteromonadaceae</taxon>
        <taxon>Glaciecola</taxon>
    </lineage>
</organism>
<comment type="caution">
    <text evidence="4">The sequence shown here is derived from an EMBL/GenBank/DDBJ whole genome shotgun (WGS) entry which is preliminary data.</text>
</comment>
<evidence type="ECO:0000256" key="2">
    <source>
        <dbReference type="SAM" id="SignalP"/>
    </source>
</evidence>
<evidence type="ECO:0000313" key="5">
    <source>
        <dbReference type="Proteomes" id="UP001595897"/>
    </source>
</evidence>
<dbReference type="CDD" id="cd00118">
    <property type="entry name" value="LysM"/>
    <property type="match status" value="3"/>
</dbReference>
<protein>
    <submittedName>
        <fullName evidence="4">LysM peptidoglycan-binding domain-containing protein</fullName>
    </submittedName>
</protein>
<dbReference type="PROSITE" id="PS51782">
    <property type="entry name" value="LYSM"/>
    <property type="match status" value="3"/>
</dbReference>
<name>A0ABV9LS46_9ALTE</name>
<dbReference type="Gene3D" id="3.10.350.10">
    <property type="entry name" value="LysM domain"/>
    <property type="match status" value="3"/>
</dbReference>
<dbReference type="PANTHER" id="PTHR33734">
    <property type="entry name" value="LYSM DOMAIN-CONTAINING GPI-ANCHORED PROTEIN 2"/>
    <property type="match status" value="1"/>
</dbReference>
<dbReference type="Pfam" id="PF01476">
    <property type="entry name" value="LysM"/>
    <property type="match status" value="3"/>
</dbReference>
<feature type="chain" id="PRO_5047500392" evidence="2">
    <location>
        <begin position="20"/>
        <end position="553"/>
    </location>
</feature>
<evidence type="ECO:0000313" key="4">
    <source>
        <dbReference type="EMBL" id="MFC4699044.1"/>
    </source>
</evidence>
<dbReference type="SMART" id="SM00257">
    <property type="entry name" value="LysM"/>
    <property type="match status" value="3"/>
</dbReference>
<dbReference type="InterPro" id="IPR008258">
    <property type="entry name" value="Transglycosylase_SLT_dom_1"/>
</dbReference>
<dbReference type="SUPFAM" id="SSF54106">
    <property type="entry name" value="LysM domain"/>
    <property type="match status" value="3"/>
</dbReference>
<feature type="domain" description="LysM" evidence="3">
    <location>
        <begin position="445"/>
        <end position="489"/>
    </location>
</feature>
<dbReference type="Gene3D" id="1.10.530.10">
    <property type="match status" value="1"/>
</dbReference>
<evidence type="ECO:0000259" key="3">
    <source>
        <dbReference type="PROSITE" id="PS51782"/>
    </source>
</evidence>
<dbReference type="PROSITE" id="PS00922">
    <property type="entry name" value="TRANSGLYCOSYLASE"/>
    <property type="match status" value="1"/>
</dbReference>
<sequence>MKYLLLVCLPVFLSGCALTSAEKTQANAQNKQLATLEQCEFSDENLAITRGDGANGHNTQACASEQDGVLDVIHPVQTVEVPLPQAPEVDQTTEIDDVWMRIADQLAFTIPKNQQRLDSQKKWYLKHPDYMSRVAKRARPFLYYIVEQLEQNDMPVDLALLPIVESSFDPFAYSSGRAAGMWQFIPGTGKRFGMEQNWWYDGRRDVVASTKGAIAYLQYLNKMFDGNWMHALAAYNSGEGRVMRAIRKNKRAGKKTDFWSLDLPKETRAYVPKLLALADILKNSDSYNFSWPKIDNAPVIEVVDVGSQIDLAMAAKMSGLTLAELQALNPGFNKWATSPSGPHLLILPLDKAQQFTLALAETEEKDRLNWERHQVRRGDSIGKIAKLYNTNVDVIKKVNELKDNTIYAGDHLLVPVSLNELDSYALTEAQNSYHSSASKRGKIKLNHTVRAGDTLWDIAKVYDVSVQQISKWNRMKKNDTLRLGKKLVIYVGDDQRANTRSLTYSVRSGDSLSLIASKFNVKVNDILKWNALSKNQYLQIGQRLKLLVDITKS</sequence>
<dbReference type="PROSITE" id="PS51257">
    <property type="entry name" value="PROKAR_LIPOPROTEIN"/>
    <property type="match status" value="1"/>
</dbReference>
<evidence type="ECO:0000256" key="1">
    <source>
        <dbReference type="ARBA" id="ARBA00007734"/>
    </source>
</evidence>
<dbReference type="CDD" id="cd16894">
    <property type="entry name" value="MltD-like"/>
    <property type="match status" value="1"/>
</dbReference>
<dbReference type="InterPro" id="IPR018392">
    <property type="entry name" value="LysM"/>
</dbReference>
<proteinExistence type="inferred from homology"/>
<reference evidence="5" key="1">
    <citation type="journal article" date="2019" name="Int. J. Syst. Evol. Microbiol.">
        <title>The Global Catalogue of Microorganisms (GCM) 10K type strain sequencing project: providing services to taxonomists for standard genome sequencing and annotation.</title>
        <authorList>
            <consortium name="The Broad Institute Genomics Platform"/>
            <consortium name="The Broad Institute Genome Sequencing Center for Infectious Disease"/>
            <person name="Wu L."/>
            <person name="Ma J."/>
        </authorList>
    </citation>
    <scope>NUCLEOTIDE SEQUENCE [LARGE SCALE GENOMIC DNA]</scope>
    <source>
        <strain evidence="5">KACC 12507</strain>
    </source>
</reference>
<accession>A0ABV9LS46</accession>
<dbReference type="InterPro" id="IPR000189">
    <property type="entry name" value="Transglyc_AS"/>
</dbReference>
<feature type="domain" description="LysM" evidence="3">
    <location>
        <begin position="371"/>
        <end position="414"/>
    </location>
</feature>
<dbReference type="PANTHER" id="PTHR33734:SF22">
    <property type="entry name" value="MEMBRANE-BOUND LYTIC MUREIN TRANSGLYCOSYLASE D"/>
    <property type="match status" value="1"/>
</dbReference>
<gene>
    <name evidence="4" type="ORF">ACFO4O_02605</name>
</gene>
<dbReference type="InterPro" id="IPR036779">
    <property type="entry name" value="LysM_dom_sf"/>
</dbReference>
<dbReference type="SUPFAM" id="SSF53955">
    <property type="entry name" value="Lysozyme-like"/>
    <property type="match status" value="1"/>
</dbReference>
<dbReference type="RefSeq" id="WP_382405762.1">
    <property type="nucleotide sequence ID" value="NZ_JBHSGU010000002.1"/>
</dbReference>
<dbReference type="InterPro" id="IPR023346">
    <property type="entry name" value="Lysozyme-like_dom_sf"/>
</dbReference>
<feature type="signal peptide" evidence="2">
    <location>
        <begin position="1"/>
        <end position="19"/>
    </location>
</feature>
<keyword evidence="5" id="KW-1185">Reference proteome</keyword>
<dbReference type="Pfam" id="PF01464">
    <property type="entry name" value="SLT"/>
    <property type="match status" value="1"/>
</dbReference>
<feature type="domain" description="LysM" evidence="3">
    <location>
        <begin position="502"/>
        <end position="546"/>
    </location>
</feature>